<organism evidence="1">
    <name type="scientific">viral metagenome</name>
    <dbReference type="NCBI Taxonomy" id="1070528"/>
    <lineage>
        <taxon>unclassified sequences</taxon>
        <taxon>metagenomes</taxon>
        <taxon>organismal metagenomes</taxon>
    </lineage>
</organism>
<evidence type="ECO:0000313" key="1">
    <source>
        <dbReference type="EMBL" id="QJA95665.1"/>
    </source>
</evidence>
<proteinExistence type="predicted"/>
<dbReference type="EMBL" id="MT143333">
    <property type="protein sequence ID" value="QJA95665.1"/>
    <property type="molecule type" value="Genomic_DNA"/>
</dbReference>
<gene>
    <name evidence="1" type="ORF">MM415B05255_0004</name>
</gene>
<reference evidence="1" key="1">
    <citation type="submission" date="2020-03" db="EMBL/GenBank/DDBJ databases">
        <title>The deep terrestrial virosphere.</title>
        <authorList>
            <person name="Holmfeldt K."/>
            <person name="Nilsson E."/>
            <person name="Simone D."/>
            <person name="Lopez-Fernandez M."/>
            <person name="Wu X."/>
            <person name="de Brujin I."/>
            <person name="Lundin D."/>
            <person name="Andersson A."/>
            <person name="Bertilsson S."/>
            <person name="Dopson M."/>
        </authorList>
    </citation>
    <scope>NUCLEOTIDE SEQUENCE</scope>
    <source>
        <strain evidence="1">MM415B05255</strain>
    </source>
</reference>
<name>A0A6M3LSX5_9ZZZZ</name>
<dbReference type="AlphaFoldDB" id="A0A6M3LSX5"/>
<accession>A0A6M3LSX5</accession>
<sequence>MPINATIEMKHLLKKLNEMLEKSRIIVKESEAVFLELERMRATSPCLSHITAKALLVNAKAISNDLKLSMLVWKLEKITKGEI</sequence>
<protein>
    <submittedName>
        <fullName evidence="1">Uncharacterized protein</fullName>
    </submittedName>
</protein>